<evidence type="ECO:0000313" key="2">
    <source>
        <dbReference type="EMBL" id="CAB1428863.1"/>
    </source>
</evidence>
<evidence type="ECO:0000256" key="1">
    <source>
        <dbReference type="SAM" id="MobiDB-lite"/>
    </source>
</evidence>
<feature type="region of interest" description="Disordered" evidence="1">
    <location>
        <begin position="121"/>
        <end position="144"/>
    </location>
</feature>
<dbReference type="Proteomes" id="UP001153269">
    <property type="component" value="Unassembled WGS sequence"/>
</dbReference>
<protein>
    <submittedName>
        <fullName evidence="2">Uncharacterized protein</fullName>
    </submittedName>
</protein>
<comment type="caution">
    <text evidence="2">The sequence shown here is derived from an EMBL/GenBank/DDBJ whole genome shotgun (WGS) entry which is preliminary data.</text>
</comment>
<feature type="compositionally biased region" description="Basic and acidic residues" evidence="1">
    <location>
        <begin position="90"/>
        <end position="108"/>
    </location>
</feature>
<dbReference type="EMBL" id="CADEAL010001095">
    <property type="protein sequence ID" value="CAB1428863.1"/>
    <property type="molecule type" value="Genomic_DNA"/>
</dbReference>
<proteinExistence type="predicted"/>
<reference evidence="2" key="1">
    <citation type="submission" date="2020-03" db="EMBL/GenBank/DDBJ databases">
        <authorList>
            <person name="Weist P."/>
        </authorList>
    </citation>
    <scope>NUCLEOTIDE SEQUENCE</scope>
</reference>
<keyword evidence="3" id="KW-1185">Reference proteome</keyword>
<feature type="region of interest" description="Disordered" evidence="1">
    <location>
        <begin position="79"/>
        <end position="108"/>
    </location>
</feature>
<feature type="compositionally biased region" description="Basic and acidic residues" evidence="1">
    <location>
        <begin position="135"/>
        <end position="144"/>
    </location>
</feature>
<accession>A0A9N7UF20</accession>
<organism evidence="2 3">
    <name type="scientific">Pleuronectes platessa</name>
    <name type="common">European plaice</name>
    <dbReference type="NCBI Taxonomy" id="8262"/>
    <lineage>
        <taxon>Eukaryota</taxon>
        <taxon>Metazoa</taxon>
        <taxon>Chordata</taxon>
        <taxon>Craniata</taxon>
        <taxon>Vertebrata</taxon>
        <taxon>Euteleostomi</taxon>
        <taxon>Actinopterygii</taxon>
        <taxon>Neopterygii</taxon>
        <taxon>Teleostei</taxon>
        <taxon>Neoteleostei</taxon>
        <taxon>Acanthomorphata</taxon>
        <taxon>Carangaria</taxon>
        <taxon>Pleuronectiformes</taxon>
        <taxon>Pleuronectoidei</taxon>
        <taxon>Pleuronectidae</taxon>
        <taxon>Pleuronectes</taxon>
    </lineage>
</organism>
<sequence>MGSWRLERLGGGQRGVCETETEVDGKWKGGLESEFSRGQRHPRRSFIFTVYIRAAQVMVPDARSIIGIHCEHGAVAADLSIDGRAGRRAGGREEGREGRGPERQTDKTEIRLSSLSFLTWRGRPLGAPFSGKHLSGRERSRERD</sequence>
<dbReference type="AlphaFoldDB" id="A0A9N7UF20"/>
<name>A0A9N7UF20_PLEPL</name>
<gene>
    <name evidence="2" type="ORF">PLEPLA_LOCUS16838</name>
</gene>
<evidence type="ECO:0000313" key="3">
    <source>
        <dbReference type="Proteomes" id="UP001153269"/>
    </source>
</evidence>
<feature type="non-terminal residue" evidence="2">
    <location>
        <position position="144"/>
    </location>
</feature>